<dbReference type="EMBL" id="JANQDX010000011">
    <property type="protein sequence ID" value="KAL0916453.1"/>
    <property type="molecule type" value="Genomic_DNA"/>
</dbReference>
<gene>
    <name evidence="1" type="ORF">M5K25_013970</name>
</gene>
<evidence type="ECO:0000313" key="2">
    <source>
        <dbReference type="Proteomes" id="UP001552299"/>
    </source>
</evidence>
<sequence>MAYQDLVHAEKVLISATKVSPRGGESVYDGGVEWITEVGCPVVERTFASDGGLHGEAEESHHGEASMLDLGQLQRGLLLWVSCQAQRVKELATRRKKKICTYFAGILPSDAGECLNSKCAQCGKHRPTAMNELTLPKTLESENLRIRLERRRLDIGRLCSGTNHITGKVLREVLVERVEIKLQVLRRLSQTKRIEAIVTN</sequence>
<protein>
    <submittedName>
        <fullName evidence="1">Uncharacterized protein</fullName>
    </submittedName>
</protein>
<comment type="caution">
    <text evidence="1">The sequence shown here is derived from an EMBL/GenBank/DDBJ whole genome shotgun (WGS) entry which is preliminary data.</text>
</comment>
<evidence type="ECO:0000313" key="1">
    <source>
        <dbReference type="EMBL" id="KAL0916453.1"/>
    </source>
</evidence>
<accession>A0ABD0V266</accession>
<proteinExistence type="predicted"/>
<reference evidence="1 2" key="1">
    <citation type="journal article" date="2024" name="Plant Biotechnol. J.">
        <title>Dendrobium thyrsiflorum genome and its molecular insights into genes involved in important horticultural traits.</title>
        <authorList>
            <person name="Chen B."/>
            <person name="Wang J.Y."/>
            <person name="Zheng P.J."/>
            <person name="Li K.L."/>
            <person name="Liang Y.M."/>
            <person name="Chen X.F."/>
            <person name="Zhang C."/>
            <person name="Zhao X."/>
            <person name="He X."/>
            <person name="Zhang G.Q."/>
            <person name="Liu Z.J."/>
            <person name="Xu Q."/>
        </authorList>
    </citation>
    <scope>NUCLEOTIDE SEQUENCE [LARGE SCALE GENOMIC DNA]</scope>
    <source>
        <strain evidence="1">GZMU011</strain>
    </source>
</reference>
<organism evidence="1 2">
    <name type="scientific">Dendrobium thyrsiflorum</name>
    <name type="common">Pinecone-like raceme dendrobium</name>
    <name type="synonym">Orchid</name>
    <dbReference type="NCBI Taxonomy" id="117978"/>
    <lineage>
        <taxon>Eukaryota</taxon>
        <taxon>Viridiplantae</taxon>
        <taxon>Streptophyta</taxon>
        <taxon>Embryophyta</taxon>
        <taxon>Tracheophyta</taxon>
        <taxon>Spermatophyta</taxon>
        <taxon>Magnoliopsida</taxon>
        <taxon>Liliopsida</taxon>
        <taxon>Asparagales</taxon>
        <taxon>Orchidaceae</taxon>
        <taxon>Epidendroideae</taxon>
        <taxon>Malaxideae</taxon>
        <taxon>Dendrobiinae</taxon>
        <taxon>Dendrobium</taxon>
    </lineage>
</organism>
<name>A0ABD0V266_DENTH</name>
<dbReference type="AlphaFoldDB" id="A0ABD0V266"/>
<keyword evidence="2" id="KW-1185">Reference proteome</keyword>
<dbReference type="Proteomes" id="UP001552299">
    <property type="component" value="Unassembled WGS sequence"/>
</dbReference>